<organism evidence="11 12">
    <name type="scientific">Pontibacterium sinense</name>
    <dbReference type="NCBI Taxonomy" id="2781979"/>
    <lineage>
        <taxon>Bacteria</taxon>
        <taxon>Pseudomonadati</taxon>
        <taxon>Pseudomonadota</taxon>
        <taxon>Gammaproteobacteria</taxon>
        <taxon>Oceanospirillales</taxon>
        <taxon>Oceanospirillaceae</taxon>
        <taxon>Pontibacterium</taxon>
    </lineage>
</organism>
<dbReference type="InterPro" id="IPR007387">
    <property type="entry name" value="TRAP_DctQ"/>
</dbReference>
<sequence length="184" mass="20247">MTREKPRTASKSLLRKGLDTLYLASGAVAALFLLAILGIIVAQMASRWMGLQFPGSADYAGYCMAASSFFALAYTLNRNAHIRVSLILNIVKGKARRAMDIWCLSVATLLAGYLAWFAIRNVQLSHMIHDISQGQDATPLWIPQSAIAIGSVIFTIALLDHLIRTLMGHDDTFAEEHHVEGEEF</sequence>
<reference evidence="11" key="1">
    <citation type="submission" date="2020-10" db="EMBL/GenBank/DDBJ databases">
        <title>Bacterium isolated from coastal waters sediment.</title>
        <authorList>
            <person name="Chen R.-J."/>
            <person name="Lu D.-C."/>
            <person name="Zhu K.-L."/>
            <person name="Du Z.-J."/>
        </authorList>
    </citation>
    <scope>NUCLEOTIDE SEQUENCE</scope>
    <source>
        <strain evidence="11">N1Y112</strain>
    </source>
</reference>
<dbReference type="PANTHER" id="PTHR35011">
    <property type="entry name" value="2,3-DIKETO-L-GULONATE TRAP TRANSPORTER SMALL PERMEASE PROTEIN YIAM"/>
    <property type="match status" value="1"/>
</dbReference>
<evidence type="ECO:0000256" key="9">
    <source>
        <dbReference type="RuleBase" id="RU369079"/>
    </source>
</evidence>
<feature type="transmembrane region" description="Helical" evidence="9">
    <location>
        <begin position="59"/>
        <end position="77"/>
    </location>
</feature>
<dbReference type="GO" id="GO:0015740">
    <property type="term" value="P:C4-dicarboxylate transport"/>
    <property type="evidence" value="ECO:0007669"/>
    <property type="project" value="TreeGrafter"/>
</dbReference>
<evidence type="ECO:0000259" key="10">
    <source>
        <dbReference type="Pfam" id="PF04290"/>
    </source>
</evidence>
<keyword evidence="4 9" id="KW-0997">Cell inner membrane</keyword>
<comment type="subunit">
    <text evidence="9">The complex comprises the extracytoplasmic solute receptor protein and the two transmembrane proteins.</text>
</comment>
<dbReference type="Proteomes" id="UP000640333">
    <property type="component" value="Unassembled WGS sequence"/>
</dbReference>
<evidence type="ECO:0000256" key="6">
    <source>
        <dbReference type="ARBA" id="ARBA00022989"/>
    </source>
</evidence>
<evidence type="ECO:0000256" key="7">
    <source>
        <dbReference type="ARBA" id="ARBA00023136"/>
    </source>
</evidence>
<keyword evidence="7 9" id="KW-0472">Membrane</keyword>
<feature type="transmembrane region" description="Helical" evidence="9">
    <location>
        <begin position="21"/>
        <end position="44"/>
    </location>
</feature>
<dbReference type="GO" id="GO:0022857">
    <property type="term" value="F:transmembrane transporter activity"/>
    <property type="evidence" value="ECO:0007669"/>
    <property type="project" value="UniProtKB-UniRule"/>
</dbReference>
<proteinExistence type="inferred from homology"/>
<accession>A0A8J7FGF1</accession>
<dbReference type="InterPro" id="IPR055348">
    <property type="entry name" value="DctQ"/>
</dbReference>
<dbReference type="Pfam" id="PF04290">
    <property type="entry name" value="DctQ"/>
    <property type="match status" value="1"/>
</dbReference>
<keyword evidence="3" id="KW-1003">Cell membrane</keyword>
<dbReference type="EMBL" id="JADEYS010000021">
    <property type="protein sequence ID" value="MBE9399021.1"/>
    <property type="molecule type" value="Genomic_DNA"/>
</dbReference>
<dbReference type="AlphaFoldDB" id="A0A8J7FGF1"/>
<evidence type="ECO:0000313" key="11">
    <source>
        <dbReference type="EMBL" id="MBE9399021.1"/>
    </source>
</evidence>
<feature type="domain" description="Tripartite ATP-independent periplasmic transporters DctQ component" evidence="10">
    <location>
        <begin position="36"/>
        <end position="166"/>
    </location>
</feature>
<dbReference type="PANTHER" id="PTHR35011:SF10">
    <property type="entry name" value="TRAP TRANSPORTER SMALL PERMEASE PROTEIN"/>
    <property type="match status" value="1"/>
</dbReference>
<keyword evidence="5 9" id="KW-0812">Transmembrane</keyword>
<evidence type="ECO:0000256" key="5">
    <source>
        <dbReference type="ARBA" id="ARBA00022692"/>
    </source>
</evidence>
<comment type="caution">
    <text evidence="11">The sequence shown here is derived from an EMBL/GenBank/DDBJ whole genome shotgun (WGS) entry which is preliminary data.</text>
</comment>
<keyword evidence="12" id="KW-1185">Reference proteome</keyword>
<evidence type="ECO:0000256" key="8">
    <source>
        <dbReference type="ARBA" id="ARBA00038436"/>
    </source>
</evidence>
<feature type="transmembrane region" description="Helical" evidence="9">
    <location>
        <begin position="139"/>
        <end position="159"/>
    </location>
</feature>
<comment type="subcellular location">
    <subcellularLocation>
        <location evidence="1 9">Cell inner membrane</location>
        <topology evidence="1 9">Multi-pass membrane protein</topology>
    </subcellularLocation>
</comment>
<protein>
    <recommendedName>
        <fullName evidence="9">TRAP transporter small permease protein</fullName>
    </recommendedName>
</protein>
<evidence type="ECO:0000313" key="12">
    <source>
        <dbReference type="Proteomes" id="UP000640333"/>
    </source>
</evidence>
<feature type="transmembrane region" description="Helical" evidence="9">
    <location>
        <begin position="98"/>
        <end position="119"/>
    </location>
</feature>
<comment type="function">
    <text evidence="9">Part of the tripartite ATP-independent periplasmic (TRAP) transport system.</text>
</comment>
<gene>
    <name evidence="11" type="ORF">IOQ59_17315</name>
</gene>
<evidence type="ECO:0000256" key="2">
    <source>
        <dbReference type="ARBA" id="ARBA00022448"/>
    </source>
</evidence>
<keyword evidence="6 9" id="KW-1133">Transmembrane helix</keyword>
<keyword evidence="2 9" id="KW-0813">Transport</keyword>
<evidence type="ECO:0000256" key="4">
    <source>
        <dbReference type="ARBA" id="ARBA00022519"/>
    </source>
</evidence>
<evidence type="ECO:0000256" key="3">
    <source>
        <dbReference type="ARBA" id="ARBA00022475"/>
    </source>
</evidence>
<dbReference type="GO" id="GO:0005886">
    <property type="term" value="C:plasma membrane"/>
    <property type="evidence" value="ECO:0007669"/>
    <property type="project" value="UniProtKB-SubCell"/>
</dbReference>
<comment type="similarity">
    <text evidence="8 9">Belongs to the TRAP transporter small permease family.</text>
</comment>
<name>A0A8J7FGF1_9GAMM</name>
<evidence type="ECO:0000256" key="1">
    <source>
        <dbReference type="ARBA" id="ARBA00004429"/>
    </source>
</evidence>